<keyword evidence="2" id="KW-1185">Reference proteome</keyword>
<gene>
    <name evidence="1" type="ORF">KSS94_10475</name>
</gene>
<dbReference type="EMBL" id="CP077076">
    <property type="protein sequence ID" value="QXH53504.1"/>
    <property type="molecule type" value="Genomic_DNA"/>
</dbReference>
<protein>
    <recommendedName>
        <fullName evidence="3">Secreted protein</fullName>
    </recommendedName>
</protein>
<name>A0ABX8NBX8_9PSED</name>
<reference evidence="1" key="1">
    <citation type="journal article" date="2021" name="Microorganisms">
        <title>The Ever-Expanding Pseudomonas Genus: Description of 43 New Species and Partition of the Pseudomonas putida Group.</title>
        <authorList>
            <person name="Girard L."/>
            <person name="Lood C."/>
            <person name="Hofte M."/>
            <person name="Vandamme P."/>
            <person name="Rokni-Zadeh H."/>
            <person name="van Noort V."/>
            <person name="Lavigne R."/>
            <person name="De Mot R."/>
        </authorList>
    </citation>
    <scope>NUCLEOTIDE SEQUENCE</scope>
    <source>
        <strain evidence="1">COW40</strain>
    </source>
</reference>
<accession>A0ABX8NBX8</accession>
<organism evidence="1 2">
    <name type="scientific">Pseudomonas fakonensis</name>
    <dbReference type="NCBI Taxonomy" id="2842355"/>
    <lineage>
        <taxon>Bacteria</taxon>
        <taxon>Pseudomonadati</taxon>
        <taxon>Pseudomonadota</taxon>
        <taxon>Gammaproteobacteria</taxon>
        <taxon>Pseudomonadales</taxon>
        <taxon>Pseudomonadaceae</taxon>
        <taxon>Pseudomonas</taxon>
    </lineage>
</organism>
<proteinExistence type="predicted"/>
<evidence type="ECO:0008006" key="3">
    <source>
        <dbReference type="Google" id="ProtNLM"/>
    </source>
</evidence>
<dbReference type="Proteomes" id="UP001046350">
    <property type="component" value="Chromosome"/>
</dbReference>
<sequence>MLHRAFTLLGVSTLPGLTAHHLRAFAHRATPQADAQQTCATRFSKGIAPVMNMTNAFVKVIQFHSKRPLPTLRLNY</sequence>
<dbReference type="RefSeq" id="WP_217842903.1">
    <property type="nucleotide sequence ID" value="NZ_CP077076.1"/>
</dbReference>
<evidence type="ECO:0000313" key="2">
    <source>
        <dbReference type="Proteomes" id="UP001046350"/>
    </source>
</evidence>
<evidence type="ECO:0000313" key="1">
    <source>
        <dbReference type="EMBL" id="QXH53504.1"/>
    </source>
</evidence>